<evidence type="ECO:0000256" key="3">
    <source>
        <dbReference type="ARBA" id="ARBA00022723"/>
    </source>
</evidence>
<reference evidence="8" key="1">
    <citation type="submission" date="2018-01" db="EMBL/GenBank/DDBJ databases">
        <authorList>
            <person name="Mao J.F."/>
        </authorList>
    </citation>
    <scope>NUCLEOTIDE SEQUENCE</scope>
    <source>
        <strain evidence="8">Huo1</strain>
        <tissue evidence="8">Leaf</tissue>
    </source>
</reference>
<dbReference type="GO" id="GO:0046872">
    <property type="term" value="F:metal ion binding"/>
    <property type="evidence" value="ECO:0007669"/>
    <property type="project" value="UniProtKB-KW"/>
</dbReference>
<dbReference type="GO" id="GO:0016020">
    <property type="term" value="C:membrane"/>
    <property type="evidence" value="ECO:0007669"/>
    <property type="project" value="UniProtKB-SubCell"/>
</dbReference>
<gene>
    <name evidence="8" type="ORF">SASPL_138741</name>
</gene>
<feature type="domain" description="HMA" evidence="7">
    <location>
        <begin position="48"/>
        <end position="112"/>
    </location>
</feature>
<accession>A0A8X8WVB1</accession>
<evidence type="ECO:0000259" key="7">
    <source>
        <dbReference type="PROSITE" id="PS50846"/>
    </source>
</evidence>
<reference evidence="8" key="2">
    <citation type="submission" date="2020-08" db="EMBL/GenBank/DDBJ databases">
        <title>Plant Genome Project.</title>
        <authorList>
            <person name="Zhang R.-G."/>
        </authorList>
    </citation>
    <scope>NUCLEOTIDE SEQUENCE</scope>
    <source>
        <strain evidence="8">Huo1</strain>
        <tissue evidence="8">Leaf</tissue>
    </source>
</reference>
<comment type="similarity">
    <text evidence="5">Belongs to the HIPP family.</text>
</comment>
<feature type="compositionally biased region" description="Basic and acidic residues" evidence="6">
    <location>
        <begin position="182"/>
        <end position="217"/>
    </location>
</feature>
<protein>
    <recommendedName>
        <fullName evidence="7">HMA domain-containing protein</fullName>
    </recommendedName>
</protein>
<keyword evidence="4" id="KW-0636">Prenylation</keyword>
<keyword evidence="9" id="KW-1185">Reference proteome</keyword>
<dbReference type="Gene3D" id="3.30.70.100">
    <property type="match status" value="2"/>
</dbReference>
<organism evidence="8">
    <name type="scientific">Salvia splendens</name>
    <name type="common">Scarlet sage</name>
    <dbReference type="NCBI Taxonomy" id="180675"/>
    <lineage>
        <taxon>Eukaryota</taxon>
        <taxon>Viridiplantae</taxon>
        <taxon>Streptophyta</taxon>
        <taxon>Embryophyta</taxon>
        <taxon>Tracheophyta</taxon>
        <taxon>Spermatophyta</taxon>
        <taxon>Magnoliopsida</taxon>
        <taxon>eudicotyledons</taxon>
        <taxon>Gunneridae</taxon>
        <taxon>Pentapetalae</taxon>
        <taxon>asterids</taxon>
        <taxon>lamiids</taxon>
        <taxon>Lamiales</taxon>
        <taxon>Lamiaceae</taxon>
        <taxon>Nepetoideae</taxon>
        <taxon>Mentheae</taxon>
        <taxon>Salviinae</taxon>
        <taxon>Salvia</taxon>
        <taxon>Salvia subgen. Calosphace</taxon>
        <taxon>core Calosphace</taxon>
    </lineage>
</organism>
<proteinExistence type="inferred from homology"/>
<feature type="domain" description="HMA" evidence="7">
    <location>
        <begin position="114"/>
        <end position="178"/>
    </location>
</feature>
<evidence type="ECO:0000256" key="5">
    <source>
        <dbReference type="ARBA" id="ARBA00024045"/>
    </source>
</evidence>
<dbReference type="AlphaFoldDB" id="A0A8X8WVB1"/>
<comment type="caution">
    <text evidence="8">The sequence shown here is derived from an EMBL/GenBank/DDBJ whole genome shotgun (WGS) entry which is preliminary data.</text>
</comment>
<feature type="region of interest" description="Disordered" evidence="6">
    <location>
        <begin position="1"/>
        <end position="47"/>
    </location>
</feature>
<evidence type="ECO:0000256" key="2">
    <source>
        <dbReference type="ARBA" id="ARBA00022481"/>
    </source>
</evidence>
<dbReference type="PANTHER" id="PTHR46195">
    <property type="entry name" value="HEAVY METAL-ASSOCIATED ISOPRENYLATED PLANT PROTEIN 7"/>
    <property type="match status" value="1"/>
</dbReference>
<dbReference type="InterPro" id="IPR006121">
    <property type="entry name" value="HMA_dom"/>
</dbReference>
<dbReference type="EMBL" id="PNBA02000014">
    <property type="protein sequence ID" value="KAG6401873.1"/>
    <property type="molecule type" value="Genomic_DNA"/>
</dbReference>
<dbReference type="SUPFAM" id="SSF55008">
    <property type="entry name" value="HMA, heavy metal-associated domain"/>
    <property type="match status" value="2"/>
</dbReference>
<dbReference type="Pfam" id="PF00403">
    <property type="entry name" value="HMA"/>
    <property type="match status" value="2"/>
</dbReference>
<keyword evidence="2" id="KW-0488">Methylation</keyword>
<dbReference type="PROSITE" id="PS50846">
    <property type="entry name" value="HMA_2"/>
    <property type="match status" value="2"/>
</dbReference>
<keyword evidence="4" id="KW-0449">Lipoprotein</keyword>
<feature type="compositionally biased region" description="Basic and acidic residues" evidence="6">
    <location>
        <begin position="10"/>
        <end position="43"/>
    </location>
</feature>
<dbReference type="PANTHER" id="PTHR46195:SF2">
    <property type="entry name" value="HEAVY METAL-ASSOCIATED ISOPRENYLATED PLANT PROTEIN 7"/>
    <property type="match status" value="1"/>
</dbReference>
<dbReference type="InterPro" id="IPR036163">
    <property type="entry name" value="HMA_dom_sf"/>
</dbReference>
<dbReference type="GO" id="GO:0009626">
    <property type="term" value="P:plant-type hypersensitive response"/>
    <property type="evidence" value="ECO:0007669"/>
    <property type="project" value="UniProtKB-KW"/>
</dbReference>
<dbReference type="InterPro" id="IPR044577">
    <property type="entry name" value="HIPP4/7/8/17/18/19"/>
</dbReference>
<evidence type="ECO:0000313" key="8">
    <source>
        <dbReference type="EMBL" id="KAG6401873.1"/>
    </source>
</evidence>
<dbReference type="Proteomes" id="UP000298416">
    <property type="component" value="Unassembled WGS sequence"/>
</dbReference>
<dbReference type="CDD" id="cd00371">
    <property type="entry name" value="HMA"/>
    <property type="match status" value="2"/>
</dbReference>
<feature type="region of interest" description="Disordered" evidence="6">
    <location>
        <begin position="181"/>
        <end position="228"/>
    </location>
</feature>
<evidence type="ECO:0000313" key="9">
    <source>
        <dbReference type="Proteomes" id="UP000298416"/>
    </source>
</evidence>
<keyword evidence="3" id="KW-0479">Metal-binding</keyword>
<name>A0A8X8WVB1_SALSN</name>
<evidence type="ECO:0000256" key="6">
    <source>
        <dbReference type="SAM" id="MobiDB-lite"/>
    </source>
</evidence>
<evidence type="ECO:0000256" key="1">
    <source>
        <dbReference type="ARBA" id="ARBA00004170"/>
    </source>
</evidence>
<comment type="subcellular location">
    <subcellularLocation>
        <location evidence="1">Membrane</location>
        <topology evidence="1">Peripheral membrane protein</topology>
    </subcellularLocation>
</comment>
<sequence>MFFVNLVQEKPAEDKKPEAPKAAAEEKKEEAPKAAEDGKKEAEAPPPPQEIVLKVFMHCEGCARKVRRCLKGFEGVENAITDCRASKVVVKGERADPMKVFKRVQRKSHRQPSVITVVLGVYMHCDACAQEIRKRILRMKGIESAEANLANSQVTVKGVMEPKALADYVYKKTGKHAAIVKVDPEKKEEEKAKEEKKSEGEKSDAKKPEEEGKETKSGEAATAEEEDLKMELRKNEMYYNYYQQHRYVHEQMNAQTQMFSDDNPNACVVM</sequence>
<evidence type="ECO:0000256" key="4">
    <source>
        <dbReference type="ARBA" id="ARBA00023289"/>
    </source>
</evidence>